<feature type="non-terminal residue" evidence="4">
    <location>
        <position position="1"/>
    </location>
</feature>
<evidence type="ECO:0000256" key="1">
    <source>
        <dbReference type="ARBA" id="ARBA00022679"/>
    </source>
</evidence>
<feature type="region of interest" description="Disordered" evidence="3">
    <location>
        <begin position="1"/>
        <end position="66"/>
    </location>
</feature>
<dbReference type="Proteomes" id="UP001154282">
    <property type="component" value="Unassembled WGS sequence"/>
</dbReference>
<evidence type="ECO:0000256" key="3">
    <source>
        <dbReference type="SAM" id="MobiDB-lite"/>
    </source>
</evidence>
<dbReference type="EMBL" id="CAMGYJ010000005">
    <property type="protein sequence ID" value="CAI0420884.1"/>
    <property type="molecule type" value="Genomic_DNA"/>
</dbReference>
<keyword evidence="1" id="KW-0808">Transferase</keyword>
<evidence type="ECO:0000313" key="5">
    <source>
        <dbReference type="Proteomes" id="UP001154282"/>
    </source>
</evidence>
<dbReference type="GO" id="GO:0016747">
    <property type="term" value="F:acyltransferase activity, transferring groups other than amino-acyl groups"/>
    <property type="evidence" value="ECO:0007669"/>
    <property type="project" value="UniProtKB-ARBA"/>
</dbReference>
<feature type="compositionally biased region" description="Low complexity" evidence="3">
    <location>
        <begin position="43"/>
        <end position="52"/>
    </location>
</feature>
<accession>A0AAV0KJA0</accession>
<dbReference type="Pfam" id="PF02458">
    <property type="entry name" value="Transferase"/>
    <property type="match status" value="1"/>
</dbReference>
<proteinExistence type="predicted"/>
<reference evidence="4" key="1">
    <citation type="submission" date="2022-08" db="EMBL/GenBank/DDBJ databases">
        <authorList>
            <person name="Gutierrez-Valencia J."/>
        </authorList>
    </citation>
    <scope>NUCLEOTIDE SEQUENCE</scope>
</reference>
<keyword evidence="5" id="KW-1185">Reference proteome</keyword>
<dbReference type="InterPro" id="IPR023213">
    <property type="entry name" value="CAT-like_dom_sf"/>
</dbReference>
<organism evidence="4 5">
    <name type="scientific">Linum tenue</name>
    <dbReference type="NCBI Taxonomy" id="586396"/>
    <lineage>
        <taxon>Eukaryota</taxon>
        <taxon>Viridiplantae</taxon>
        <taxon>Streptophyta</taxon>
        <taxon>Embryophyta</taxon>
        <taxon>Tracheophyta</taxon>
        <taxon>Spermatophyta</taxon>
        <taxon>Magnoliopsida</taxon>
        <taxon>eudicotyledons</taxon>
        <taxon>Gunneridae</taxon>
        <taxon>Pentapetalae</taxon>
        <taxon>rosids</taxon>
        <taxon>fabids</taxon>
        <taxon>Malpighiales</taxon>
        <taxon>Linaceae</taxon>
        <taxon>Linum</taxon>
    </lineage>
</organism>
<name>A0AAV0KJA0_9ROSI</name>
<dbReference type="AlphaFoldDB" id="A0AAV0KJA0"/>
<evidence type="ECO:0000313" key="4">
    <source>
        <dbReference type="EMBL" id="CAI0420884.1"/>
    </source>
</evidence>
<gene>
    <name evidence="4" type="ORF">LITE_LOCUS18539</name>
</gene>
<sequence length="350" mass="38449">SPSPNQPPISTTSPPTSDRSATPPNRTLTSPSCRPPTRRPRLSRSSSRFPGPGILRGNNQPPRRPRWEIRHSLPQGLGPLVQIQRYLLSRRSRTVSGPVRRTRAQRHGLALPQLLARPEKLEAAPAVCSRARLGPGHISSLPRPNPDAGERIKTAPSGTDYELRLSSFVVTFAHSLVCLVKAKRLGARSDDDEAVVHYAFMADVRGRLKPPLPANYLGNCVLSGPELIQVRPLVAEGGIGFAAERISKMIDHVEGKDQVVGGDRHVSTFAKDREASRGVFIGIAGSPRFHVYGADFGWGKPKYVEVTSIDRTVAYRWRIVETVAVGSRSDWVCHRIRWTSSVQLLLSSCP</sequence>
<dbReference type="InterPro" id="IPR051504">
    <property type="entry name" value="Plant_metabolite_acyltrans"/>
</dbReference>
<dbReference type="Gene3D" id="3.30.559.10">
    <property type="entry name" value="Chloramphenicol acetyltransferase-like domain"/>
    <property type="match status" value="1"/>
</dbReference>
<evidence type="ECO:0000256" key="2">
    <source>
        <dbReference type="ARBA" id="ARBA00023315"/>
    </source>
</evidence>
<comment type="caution">
    <text evidence="4">The sequence shown here is derived from an EMBL/GenBank/DDBJ whole genome shotgun (WGS) entry which is preliminary data.</text>
</comment>
<dbReference type="PANTHER" id="PTHR31625">
    <property type="match status" value="1"/>
</dbReference>
<keyword evidence="2" id="KW-0012">Acyltransferase</keyword>
<feature type="compositionally biased region" description="Low complexity" evidence="3">
    <location>
        <begin position="8"/>
        <end position="24"/>
    </location>
</feature>
<protein>
    <submittedName>
        <fullName evidence="4">Uncharacterized protein</fullName>
    </submittedName>
</protein>